<feature type="chain" id="PRO_5009844360" evidence="1">
    <location>
        <begin position="27"/>
        <end position="295"/>
    </location>
</feature>
<keyword evidence="1" id="KW-0732">Signal</keyword>
<gene>
    <name evidence="2" type="ORF">SAMN04489793_0262</name>
</gene>
<evidence type="ECO:0000256" key="1">
    <source>
        <dbReference type="SAM" id="SignalP"/>
    </source>
</evidence>
<accession>A0A1H4ICI9</accession>
<dbReference type="Proteomes" id="UP000182241">
    <property type="component" value="Unassembled WGS sequence"/>
</dbReference>
<keyword evidence="3" id="KW-1185">Reference proteome</keyword>
<evidence type="ECO:0000313" key="2">
    <source>
        <dbReference type="EMBL" id="SEB31787.1"/>
    </source>
</evidence>
<evidence type="ECO:0000313" key="3">
    <source>
        <dbReference type="Proteomes" id="UP000182241"/>
    </source>
</evidence>
<dbReference type="OrthoDB" id="4773641at2"/>
<dbReference type="AlphaFoldDB" id="A0A1H4ICI9"/>
<sequence>MSDRAAPLRLIRARWCLLAAAQPVLAAAGAPLPFRVTVDGGERGVARYDASSTAGATLVWFGPERAVLSCGDLGWRVPGAAGPADWVDGGPSWLEHVAMLDHRVSAGRYAWTGIWDDGAFAAPADPLPGAPLPPVGDSGEVAAALAGRLKDGTGVHHLVRMCEYEWLDAPTWWAAFGGLAPERIMDESWLQLKESGLTQWTGEGPRYDGVPGRTPEEARAAAADHARARGLQIPEDVRVEAALRTGTGWLVRFLDYRDVGTARPLVISVPDQGPARVDAATADAAYVRSPGTTPG</sequence>
<dbReference type="GeneID" id="300996163"/>
<organism evidence="2 3">
    <name type="scientific">Tsukamurella tyrosinosolvens</name>
    <dbReference type="NCBI Taxonomy" id="57704"/>
    <lineage>
        <taxon>Bacteria</taxon>
        <taxon>Bacillati</taxon>
        <taxon>Actinomycetota</taxon>
        <taxon>Actinomycetes</taxon>
        <taxon>Mycobacteriales</taxon>
        <taxon>Tsukamurellaceae</taxon>
        <taxon>Tsukamurella</taxon>
    </lineage>
</organism>
<dbReference type="RefSeq" id="WP_068627262.1">
    <property type="nucleotide sequence ID" value="NZ_CBDRGN010000002.1"/>
</dbReference>
<dbReference type="EMBL" id="FNSA01000001">
    <property type="protein sequence ID" value="SEB31787.1"/>
    <property type="molecule type" value="Genomic_DNA"/>
</dbReference>
<protein>
    <submittedName>
        <fullName evidence="2">Uncharacterized protein</fullName>
    </submittedName>
</protein>
<name>A0A1H4ICI9_TSUTY</name>
<reference evidence="3" key="1">
    <citation type="submission" date="2016-10" db="EMBL/GenBank/DDBJ databases">
        <authorList>
            <person name="Varghese N."/>
            <person name="Submissions S."/>
        </authorList>
    </citation>
    <scope>NUCLEOTIDE SEQUENCE [LARGE SCALE GENOMIC DNA]</scope>
    <source>
        <strain evidence="3">DSM 44234</strain>
    </source>
</reference>
<proteinExistence type="predicted"/>
<feature type="signal peptide" evidence="1">
    <location>
        <begin position="1"/>
        <end position="26"/>
    </location>
</feature>